<name>A0A0A9E5I6_ARUDO</name>
<organism evidence="1">
    <name type="scientific">Arundo donax</name>
    <name type="common">Giant reed</name>
    <name type="synonym">Donax arundinaceus</name>
    <dbReference type="NCBI Taxonomy" id="35708"/>
    <lineage>
        <taxon>Eukaryota</taxon>
        <taxon>Viridiplantae</taxon>
        <taxon>Streptophyta</taxon>
        <taxon>Embryophyta</taxon>
        <taxon>Tracheophyta</taxon>
        <taxon>Spermatophyta</taxon>
        <taxon>Magnoliopsida</taxon>
        <taxon>Liliopsida</taxon>
        <taxon>Poales</taxon>
        <taxon>Poaceae</taxon>
        <taxon>PACMAD clade</taxon>
        <taxon>Arundinoideae</taxon>
        <taxon>Arundineae</taxon>
        <taxon>Arundo</taxon>
    </lineage>
</organism>
<reference evidence="1" key="1">
    <citation type="submission" date="2014-09" db="EMBL/GenBank/DDBJ databases">
        <authorList>
            <person name="Magalhaes I.L.F."/>
            <person name="Oliveira U."/>
            <person name="Santos F.R."/>
            <person name="Vidigal T.H.D.A."/>
            <person name="Brescovit A.D."/>
            <person name="Santos A.J."/>
        </authorList>
    </citation>
    <scope>NUCLEOTIDE SEQUENCE</scope>
    <source>
        <tissue evidence="1">Shoot tissue taken approximately 20 cm above the soil surface</tissue>
    </source>
</reference>
<proteinExistence type="predicted"/>
<protein>
    <submittedName>
        <fullName evidence="1">Uncharacterized protein</fullName>
    </submittedName>
</protein>
<dbReference type="AlphaFoldDB" id="A0A0A9E5I6"/>
<reference evidence="1" key="2">
    <citation type="journal article" date="2015" name="Data Brief">
        <title>Shoot transcriptome of the giant reed, Arundo donax.</title>
        <authorList>
            <person name="Barrero R.A."/>
            <person name="Guerrero F.D."/>
            <person name="Moolhuijzen P."/>
            <person name="Goolsby J.A."/>
            <person name="Tidwell J."/>
            <person name="Bellgard S.E."/>
            <person name="Bellgard M.I."/>
        </authorList>
    </citation>
    <scope>NUCLEOTIDE SEQUENCE</scope>
    <source>
        <tissue evidence="1">Shoot tissue taken approximately 20 cm above the soil surface</tissue>
    </source>
</reference>
<dbReference type="EMBL" id="GBRH01204780">
    <property type="protein sequence ID" value="JAD93115.1"/>
    <property type="molecule type" value="Transcribed_RNA"/>
</dbReference>
<evidence type="ECO:0000313" key="1">
    <source>
        <dbReference type="EMBL" id="JAD93115.1"/>
    </source>
</evidence>
<accession>A0A0A9E5I6</accession>
<sequence length="85" mass="9869">MHAITIKVCCKRRTYKRIDLDCMVIVDVYRKGLERMLVSTRWPVKKDYIPINYSPTDRLTNFECGMPFRSYSDGIGCLTISVGQT</sequence>